<accession>A0A3M0KSG3</accession>
<reference evidence="1 2" key="1">
    <citation type="submission" date="2018-07" db="EMBL/GenBank/DDBJ databases">
        <title>A high quality draft genome assembly of the barn swallow (H. rustica rustica).</title>
        <authorList>
            <person name="Formenti G."/>
            <person name="Chiara M."/>
            <person name="Poveda L."/>
            <person name="Francoijs K.-J."/>
            <person name="Bonisoli-Alquati A."/>
            <person name="Canova L."/>
            <person name="Gianfranceschi L."/>
            <person name="Horner D.S."/>
            <person name="Saino N."/>
        </authorList>
    </citation>
    <scope>NUCLEOTIDE SEQUENCE [LARGE SCALE GENOMIC DNA]</scope>
    <source>
        <strain evidence="1">Chelidonia</strain>
        <tissue evidence="1">Blood</tissue>
    </source>
</reference>
<protein>
    <submittedName>
        <fullName evidence="1">Uncharacterized protein</fullName>
    </submittedName>
</protein>
<dbReference type="AlphaFoldDB" id="A0A3M0KSG3"/>
<comment type="caution">
    <text evidence="1">The sequence shown here is derived from an EMBL/GenBank/DDBJ whole genome shotgun (WGS) entry which is preliminary data.</text>
</comment>
<name>A0A3M0KSG3_HIRRU</name>
<sequence length="118" mass="13012">MQTPLNPVLVSVPDCNAGIKSCISSVRVPYVTMQSVRASGSCNLLHVGVTGRFALLSLSFGGMFRYFSEYKKKANRGSKVQLLGHLHILSATQDQTLGSCQVKLLQLLRELEEFRPEN</sequence>
<gene>
    <name evidence="1" type="ORF">DUI87_08252</name>
</gene>
<organism evidence="1 2">
    <name type="scientific">Hirundo rustica rustica</name>
    <dbReference type="NCBI Taxonomy" id="333673"/>
    <lineage>
        <taxon>Eukaryota</taxon>
        <taxon>Metazoa</taxon>
        <taxon>Chordata</taxon>
        <taxon>Craniata</taxon>
        <taxon>Vertebrata</taxon>
        <taxon>Euteleostomi</taxon>
        <taxon>Archelosauria</taxon>
        <taxon>Archosauria</taxon>
        <taxon>Dinosauria</taxon>
        <taxon>Saurischia</taxon>
        <taxon>Theropoda</taxon>
        <taxon>Coelurosauria</taxon>
        <taxon>Aves</taxon>
        <taxon>Neognathae</taxon>
        <taxon>Neoaves</taxon>
        <taxon>Telluraves</taxon>
        <taxon>Australaves</taxon>
        <taxon>Passeriformes</taxon>
        <taxon>Sylvioidea</taxon>
        <taxon>Hirundinidae</taxon>
        <taxon>Hirundo</taxon>
    </lineage>
</organism>
<evidence type="ECO:0000313" key="2">
    <source>
        <dbReference type="Proteomes" id="UP000269221"/>
    </source>
</evidence>
<proteinExistence type="predicted"/>
<keyword evidence="2" id="KW-1185">Reference proteome</keyword>
<dbReference type="EMBL" id="QRBI01000104">
    <property type="protein sequence ID" value="RMC16045.1"/>
    <property type="molecule type" value="Genomic_DNA"/>
</dbReference>
<evidence type="ECO:0000313" key="1">
    <source>
        <dbReference type="EMBL" id="RMC16045.1"/>
    </source>
</evidence>
<dbReference type="Proteomes" id="UP000269221">
    <property type="component" value="Unassembled WGS sequence"/>
</dbReference>